<dbReference type="Proteomes" id="UP000823749">
    <property type="component" value="Chromosome 4"/>
</dbReference>
<name>A0AAV6KLK4_9ERIC</name>
<dbReference type="EMBL" id="JACTNZ010000004">
    <property type="protein sequence ID" value="KAG5553446.1"/>
    <property type="molecule type" value="Genomic_DNA"/>
</dbReference>
<gene>
    <name evidence="1" type="ORF">RHGRI_011361</name>
</gene>
<reference evidence="1" key="1">
    <citation type="submission" date="2020-08" db="EMBL/GenBank/DDBJ databases">
        <title>Plant Genome Project.</title>
        <authorList>
            <person name="Zhang R.-G."/>
        </authorList>
    </citation>
    <scope>NUCLEOTIDE SEQUENCE</scope>
    <source>
        <strain evidence="1">WSP0</strain>
        <tissue evidence="1">Leaf</tissue>
    </source>
</reference>
<evidence type="ECO:0000313" key="2">
    <source>
        <dbReference type="Proteomes" id="UP000823749"/>
    </source>
</evidence>
<accession>A0AAV6KLK4</accession>
<sequence>MGSVGGFMIKGCFAGRYGGKGAAATSHDGEAAARHGSKVWSLATIGGDDQRGGGSSKVFEQRRLGLLASCCVFGPRLFVLLGLQPPHRGREDSSV</sequence>
<proteinExistence type="predicted"/>
<protein>
    <submittedName>
        <fullName evidence="1">Uncharacterized protein</fullName>
    </submittedName>
</protein>
<evidence type="ECO:0000313" key="1">
    <source>
        <dbReference type="EMBL" id="KAG5553446.1"/>
    </source>
</evidence>
<comment type="caution">
    <text evidence="1">The sequence shown here is derived from an EMBL/GenBank/DDBJ whole genome shotgun (WGS) entry which is preliminary data.</text>
</comment>
<dbReference type="AlphaFoldDB" id="A0AAV6KLK4"/>
<organism evidence="1 2">
    <name type="scientific">Rhododendron griersonianum</name>
    <dbReference type="NCBI Taxonomy" id="479676"/>
    <lineage>
        <taxon>Eukaryota</taxon>
        <taxon>Viridiplantae</taxon>
        <taxon>Streptophyta</taxon>
        <taxon>Embryophyta</taxon>
        <taxon>Tracheophyta</taxon>
        <taxon>Spermatophyta</taxon>
        <taxon>Magnoliopsida</taxon>
        <taxon>eudicotyledons</taxon>
        <taxon>Gunneridae</taxon>
        <taxon>Pentapetalae</taxon>
        <taxon>asterids</taxon>
        <taxon>Ericales</taxon>
        <taxon>Ericaceae</taxon>
        <taxon>Ericoideae</taxon>
        <taxon>Rhodoreae</taxon>
        <taxon>Rhododendron</taxon>
    </lineage>
</organism>
<keyword evidence="2" id="KW-1185">Reference proteome</keyword>